<protein>
    <submittedName>
        <fullName evidence="11">Gustatory receptor for sugar taste 64f-like</fullName>
    </submittedName>
</protein>
<reference evidence="11" key="1">
    <citation type="submission" date="2025-08" db="UniProtKB">
        <authorList>
            <consortium name="RefSeq"/>
        </authorList>
    </citation>
    <scope>IDENTIFICATION</scope>
    <source>
        <tissue evidence="11">Whole organism</tissue>
    </source>
</reference>
<name>A0A6J1SGM4_FRAOC</name>
<evidence type="ECO:0000256" key="8">
    <source>
        <dbReference type="SAM" id="MobiDB-lite"/>
    </source>
</evidence>
<gene>
    <name evidence="11" type="primary">LOC113207840</name>
</gene>
<evidence type="ECO:0000256" key="4">
    <source>
        <dbReference type="ARBA" id="ARBA00022692"/>
    </source>
</evidence>
<comment type="subcellular location">
    <subcellularLocation>
        <location evidence="1">Cell membrane</location>
        <topology evidence="1">Multi-pass membrane protein</topology>
    </subcellularLocation>
</comment>
<keyword evidence="10" id="KW-1185">Reference proteome</keyword>
<dbReference type="AlphaFoldDB" id="A0A6J1SGM4"/>
<keyword evidence="7" id="KW-0675">Receptor</keyword>
<feature type="transmembrane region" description="Helical" evidence="9">
    <location>
        <begin position="476"/>
        <end position="493"/>
    </location>
</feature>
<dbReference type="GO" id="GO:0033041">
    <property type="term" value="F:sweet taste receptor activity"/>
    <property type="evidence" value="ECO:0007669"/>
    <property type="project" value="TreeGrafter"/>
</dbReference>
<feature type="transmembrane region" description="Helical" evidence="9">
    <location>
        <begin position="258"/>
        <end position="279"/>
    </location>
</feature>
<keyword evidence="5 9" id="KW-1133">Transmembrane helix</keyword>
<evidence type="ECO:0000256" key="3">
    <source>
        <dbReference type="ARBA" id="ARBA00022475"/>
    </source>
</evidence>
<organism evidence="10 11">
    <name type="scientific">Frankliniella occidentalis</name>
    <name type="common">Western flower thrips</name>
    <name type="synonym">Euthrips occidentalis</name>
    <dbReference type="NCBI Taxonomy" id="133901"/>
    <lineage>
        <taxon>Eukaryota</taxon>
        <taxon>Metazoa</taxon>
        <taxon>Ecdysozoa</taxon>
        <taxon>Arthropoda</taxon>
        <taxon>Hexapoda</taxon>
        <taxon>Insecta</taxon>
        <taxon>Pterygota</taxon>
        <taxon>Neoptera</taxon>
        <taxon>Paraneoptera</taxon>
        <taxon>Thysanoptera</taxon>
        <taxon>Terebrantia</taxon>
        <taxon>Thripoidea</taxon>
        <taxon>Thripidae</taxon>
        <taxon>Frankliniella</taxon>
    </lineage>
</organism>
<evidence type="ECO:0000256" key="9">
    <source>
        <dbReference type="SAM" id="Phobius"/>
    </source>
</evidence>
<dbReference type="KEGG" id="foc:113207840"/>
<keyword evidence="3" id="KW-1003">Cell membrane</keyword>
<feature type="compositionally biased region" description="Low complexity" evidence="8">
    <location>
        <begin position="23"/>
        <end position="36"/>
    </location>
</feature>
<dbReference type="Pfam" id="PF06151">
    <property type="entry name" value="Trehalose_recp"/>
    <property type="match status" value="1"/>
</dbReference>
<dbReference type="OrthoDB" id="5800391at2759"/>
<evidence type="ECO:0000313" key="11">
    <source>
        <dbReference type="RefSeq" id="XP_026280349.2"/>
    </source>
</evidence>
<feature type="region of interest" description="Disordered" evidence="8">
    <location>
        <begin position="1"/>
        <end position="36"/>
    </location>
</feature>
<feature type="transmembrane region" description="Helical" evidence="9">
    <location>
        <begin position="219"/>
        <end position="238"/>
    </location>
</feature>
<dbReference type="GeneID" id="113207840"/>
<evidence type="ECO:0000256" key="2">
    <source>
        <dbReference type="ARBA" id="ARBA00005327"/>
    </source>
</evidence>
<keyword evidence="6 9" id="KW-0472">Membrane</keyword>
<feature type="transmembrane region" description="Helical" evidence="9">
    <location>
        <begin position="341"/>
        <end position="366"/>
    </location>
</feature>
<evidence type="ECO:0000256" key="1">
    <source>
        <dbReference type="ARBA" id="ARBA00004651"/>
    </source>
</evidence>
<proteinExistence type="inferred from homology"/>
<sequence>MSAGGLVSPASTRPRCTKTSPESSTGTLGSPLTSSGGHRAHYGPLWFVQVSANNSSGHAAIPVARRALPVRGSGLSAGGCPAHTALPTSPMTERPRAGTAESAGPLGPSRGGARPAHGRLKRRTLQLLTLDRPRAGGAAGAGAPKTNNNVDYKAQQSAAGMSARSERRTTSTSSSSSGNVRKHLRVRVDTGPGGSQVSSLSSPRPKGSKAAPVAHRDSFHGAMCPALMVAQCFALLPVDGISRTHPGVPQFRWLSFRVFYTIAVFLGTGVVALLAAYRMVSSGLSFNSSVTVVFFGNSLSAMVLFLQLATRWPAVARAWARIEHDMRTYGYPRHLGRKVKIMTAVVLLLATVEHLLAVMTAVYTSWPCYKSGGFPGLVRGYSLNNFAMVLQVTEYAPWKAVFVFLLNVVATFSWNYTDLFIMLLSVSLAQRFKQLNHRLRALKGKNLPSGVWRQLRETYNSLACLTRTVDEAVNNIVLLSFASNLYFICVQLLQGMKLILDVYPYVYFFFSFGYLLLRTCVVSLYAASIHDESKEPRRVLYSVPSESFCTEVRRFLAQVTTDDVALTGCNFFSVTRSLMLTVAGTIVTYEIVLVQFQGVSGDGTTDLSVKPANLTVRCF</sequence>
<evidence type="ECO:0000256" key="6">
    <source>
        <dbReference type="ARBA" id="ARBA00023136"/>
    </source>
</evidence>
<feature type="transmembrane region" description="Helical" evidence="9">
    <location>
        <begin position="400"/>
        <end position="429"/>
    </location>
</feature>
<feature type="transmembrane region" description="Helical" evidence="9">
    <location>
        <begin position="299"/>
        <end position="320"/>
    </location>
</feature>
<evidence type="ECO:0000256" key="5">
    <source>
        <dbReference type="ARBA" id="ARBA00022989"/>
    </source>
</evidence>
<dbReference type="InterPro" id="IPR009318">
    <property type="entry name" value="Gustatory_rcpt"/>
</dbReference>
<feature type="compositionally biased region" description="Polar residues" evidence="8">
    <location>
        <begin position="145"/>
        <end position="159"/>
    </location>
</feature>
<dbReference type="RefSeq" id="XP_026280349.2">
    <property type="nucleotide sequence ID" value="XM_026424564.2"/>
</dbReference>
<feature type="transmembrane region" description="Helical" evidence="9">
    <location>
        <begin position="505"/>
        <end position="527"/>
    </location>
</feature>
<dbReference type="Proteomes" id="UP000504606">
    <property type="component" value="Unplaced"/>
</dbReference>
<keyword evidence="4 9" id="KW-0812">Transmembrane</keyword>
<evidence type="ECO:0000313" key="10">
    <source>
        <dbReference type="Proteomes" id="UP000504606"/>
    </source>
</evidence>
<dbReference type="PANTHER" id="PTHR21421:SF29">
    <property type="entry name" value="GUSTATORY RECEPTOR 5A FOR TREHALOSE-RELATED"/>
    <property type="match status" value="1"/>
</dbReference>
<feature type="region of interest" description="Disordered" evidence="8">
    <location>
        <begin position="79"/>
        <end position="212"/>
    </location>
</feature>
<accession>A0A6J1SGM4</accession>
<dbReference type="PANTHER" id="PTHR21421">
    <property type="entry name" value="GUSTATORY RECEPTOR"/>
    <property type="match status" value="1"/>
</dbReference>
<dbReference type="GO" id="GO:0005886">
    <property type="term" value="C:plasma membrane"/>
    <property type="evidence" value="ECO:0007669"/>
    <property type="project" value="UniProtKB-SubCell"/>
</dbReference>
<evidence type="ECO:0000256" key="7">
    <source>
        <dbReference type="ARBA" id="ARBA00023170"/>
    </source>
</evidence>
<comment type="similarity">
    <text evidence="2">Belongs to the insect chemoreceptor superfamily. Gustatory receptor (GR) family. Gr5a subfamily.</text>
</comment>